<sequence length="213" mass="23693">MTSVEGYELDPDALKQVTKGIHDAIAELKDFGFDINAQLGQGFDKLALSGMEAGHADVSSVFESFCERWGWGVRQLIHEADEFARRLDLTAGLYHEQEQYVSTTMKVGANALLMGDPTMTAEQLKHRTWKQVGEDNAVTQFDSADYDPTSAKSQEAMGGLSEAWDQTKQDVSTSKWMGDVDHNWALRPARDVQEQARDLQDRANSHGHDQDGS</sequence>
<dbReference type="Proteomes" id="UP000192726">
    <property type="component" value="Chromosome"/>
</dbReference>
<organism evidence="2 3">
    <name type="scientific">Streptomyces gilvosporeus</name>
    <dbReference type="NCBI Taxonomy" id="553510"/>
    <lineage>
        <taxon>Bacteria</taxon>
        <taxon>Bacillati</taxon>
        <taxon>Actinomycetota</taxon>
        <taxon>Actinomycetes</taxon>
        <taxon>Kitasatosporales</taxon>
        <taxon>Streptomycetaceae</taxon>
        <taxon>Streptomyces</taxon>
    </lineage>
</organism>
<evidence type="ECO:0000256" key="1">
    <source>
        <dbReference type="SAM" id="MobiDB-lite"/>
    </source>
</evidence>
<protein>
    <submittedName>
        <fullName evidence="2">Uncharacterized protein</fullName>
    </submittedName>
</protein>
<evidence type="ECO:0000313" key="3">
    <source>
        <dbReference type="Proteomes" id="UP000192726"/>
    </source>
</evidence>
<accession>A0A1V0TVU4</accession>
<gene>
    <name evidence="2" type="ORF">B1H19_25535</name>
</gene>
<dbReference type="RefSeq" id="WP_083107098.1">
    <property type="nucleotide sequence ID" value="NZ_CP020569.1"/>
</dbReference>
<dbReference type="AlphaFoldDB" id="A0A1V0TVU4"/>
<proteinExistence type="predicted"/>
<evidence type="ECO:0000313" key="2">
    <source>
        <dbReference type="EMBL" id="ARF57085.1"/>
    </source>
</evidence>
<dbReference type="EMBL" id="CP020569">
    <property type="protein sequence ID" value="ARF57085.1"/>
    <property type="molecule type" value="Genomic_DNA"/>
</dbReference>
<feature type="region of interest" description="Disordered" evidence="1">
    <location>
        <begin position="186"/>
        <end position="213"/>
    </location>
</feature>
<keyword evidence="3" id="KW-1185">Reference proteome</keyword>
<reference evidence="2 3" key="1">
    <citation type="submission" date="2017-04" db="EMBL/GenBank/DDBJ databases">
        <title>Complete Genome Sequence of Streptomyces gilvosporeus F607, a Capable Producer of Natamycin.</title>
        <authorList>
            <person name="Zong G."/>
            <person name="Zhong C."/>
            <person name="Fu J."/>
            <person name="Qin R."/>
            <person name="Cao G."/>
        </authorList>
    </citation>
    <scope>NUCLEOTIDE SEQUENCE [LARGE SCALE GENOMIC DNA]</scope>
    <source>
        <strain evidence="2 3">F607</strain>
    </source>
</reference>
<name>A0A1V0TVU4_9ACTN</name>
<dbReference type="STRING" id="553510.B1H19_25535"/>
<dbReference type="KEGG" id="sgv:B1H19_25535"/>